<reference evidence="2" key="1">
    <citation type="submission" date="2016-10" db="EMBL/GenBank/DDBJ databases">
        <authorList>
            <person name="Varghese N."/>
            <person name="Submissions S."/>
        </authorList>
    </citation>
    <scope>NUCLEOTIDE SEQUENCE [LARGE SCALE GENOMIC DNA]</scope>
    <source>
        <strain evidence="2">DSM 18733</strain>
    </source>
</reference>
<proteinExistence type="predicted"/>
<gene>
    <name evidence="1" type="ORF">SAMN05661044_04702</name>
</gene>
<dbReference type="EMBL" id="FOAF01000009">
    <property type="protein sequence ID" value="SEM25954.1"/>
    <property type="molecule type" value="Genomic_DNA"/>
</dbReference>
<keyword evidence="2" id="KW-1185">Reference proteome</keyword>
<dbReference type="RefSeq" id="WP_093329727.1">
    <property type="nucleotide sequence ID" value="NZ_FOAF01000009.1"/>
</dbReference>
<protein>
    <submittedName>
        <fullName evidence="1">Uncharacterized protein</fullName>
    </submittedName>
</protein>
<evidence type="ECO:0000313" key="2">
    <source>
        <dbReference type="Proteomes" id="UP000199421"/>
    </source>
</evidence>
<dbReference type="AlphaFoldDB" id="A0A1H7WXA3"/>
<dbReference type="Proteomes" id="UP000199421">
    <property type="component" value="Unassembled WGS sequence"/>
</dbReference>
<dbReference type="OrthoDB" id="798137at2"/>
<dbReference type="STRING" id="407022.SAMN05661044_04702"/>
<evidence type="ECO:0000313" key="1">
    <source>
        <dbReference type="EMBL" id="SEM25954.1"/>
    </source>
</evidence>
<accession>A0A1H7WXA3</accession>
<name>A0A1H7WXA3_OLID1</name>
<sequence length="115" mass="13310">MIRNLLIKTCTYRLFAFCLLVTFCYIQGVQLMHAYHHQDSLIQLDKDLTSLDTKKEINCKICDYLVVKQAQQLPAQLFTLSEVYRSKPVLIQRLDTAQPFEITLSSYLNKGPPLV</sequence>
<organism evidence="1 2">
    <name type="scientific">Olivibacter domesticus</name>
    <name type="common">Pseudosphingobacterium domesticum</name>
    <dbReference type="NCBI Taxonomy" id="407022"/>
    <lineage>
        <taxon>Bacteria</taxon>
        <taxon>Pseudomonadati</taxon>
        <taxon>Bacteroidota</taxon>
        <taxon>Sphingobacteriia</taxon>
        <taxon>Sphingobacteriales</taxon>
        <taxon>Sphingobacteriaceae</taxon>
        <taxon>Olivibacter</taxon>
    </lineage>
</organism>